<name>A0ABY7NEU4_9MICO</name>
<comment type="similarity">
    <text evidence="1">Belongs to the sigma-70 factor family. ECF subfamily.</text>
</comment>
<dbReference type="SUPFAM" id="SSF88659">
    <property type="entry name" value="Sigma3 and sigma4 domains of RNA polymerase sigma factors"/>
    <property type="match status" value="1"/>
</dbReference>
<dbReference type="InterPro" id="IPR013325">
    <property type="entry name" value="RNA_pol_sigma_r2"/>
</dbReference>
<dbReference type="InterPro" id="IPR013324">
    <property type="entry name" value="RNA_pol_sigma_r3/r4-like"/>
</dbReference>
<dbReference type="NCBIfam" id="TIGR02937">
    <property type="entry name" value="sigma70-ECF"/>
    <property type="match status" value="1"/>
</dbReference>
<keyword evidence="8" id="KW-1185">Reference proteome</keyword>
<feature type="domain" description="RNA polymerase sigma factor 70 region 4 type 2" evidence="6">
    <location>
        <begin position="131"/>
        <end position="179"/>
    </location>
</feature>
<dbReference type="InterPro" id="IPR014284">
    <property type="entry name" value="RNA_pol_sigma-70_dom"/>
</dbReference>
<dbReference type="PANTHER" id="PTHR43133:SF25">
    <property type="entry name" value="RNA POLYMERASE SIGMA FACTOR RFAY-RELATED"/>
    <property type="match status" value="1"/>
</dbReference>
<keyword evidence="2" id="KW-0805">Transcription regulation</keyword>
<protein>
    <submittedName>
        <fullName evidence="7">Sigma-70 family RNA polymerase sigma factor</fullName>
    </submittedName>
</protein>
<dbReference type="InterPro" id="IPR013249">
    <property type="entry name" value="RNA_pol_sigma70_r4_t2"/>
</dbReference>
<evidence type="ECO:0000313" key="7">
    <source>
        <dbReference type="EMBL" id="WBM79311.1"/>
    </source>
</evidence>
<dbReference type="InterPro" id="IPR036388">
    <property type="entry name" value="WH-like_DNA-bd_sf"/>
</dbReference>
<evidence type="ECO:0000259" key="6">
    <source>
        <dbReference type="Pfam" id="PF08281"/>
    </source>
</evidence>
<keyword evidence="4" id="KW-0804">Transcription</keyword>
<dbReference type="Pfam" id="PF04542">
    <property type="entry name" value="Sigma70_r2"/>
    <property type="match status" value="1"/>
</dbReference>
<organism evidence="7 8">
    <name type="scientific">Cryobacterium breve</name>
    <dbReference type="NCBI Taxonomy" id="1259258"/>
    <lineage>
        <taxon>Bacteria</taxon>
        <taxon>Bacillati</taxon>
        <taxon>Actinomycetota</taxon>
        <taxon>Actinomycetes</taxon>
        <taxon>Micrococcales</taxon>
        <taxon>Microbacteriaceae</taxon>
        <taxon>Cryobacterium</taxon>
    </lineage>
</organism>
<reference evidence="7 8" key="1">
    <citation type="submission" date="2021-05" db="EMBL/GenBank/DDBJ databases">
        <authorList>
            <person name="Kumar R."/>
            <person name="Kumar A."/>
            <person name="Mukhia S."/>
        </authorList>
    </citation>
    <scope>NUCLEOTIDE SEQUENCE [LARGE SCALE GENOMIC DNA]</scope>
    <source>
        <strain evidence="7 8">ERMR7:08</strain>
    </source>
</reference>
<dbReference type="EMBL" id="CP075584">
    <property type="protein sequence ID" value="WBM79311.1"/>
    <property type="molecule type" value="Genomic_DNA"/>
</dbReference>
<evidence type="ECO:0000256" key="4">
    <source>
        <dbReference type="ARBA" id="ARBA00023163"/>
    </source>
</evidence>
<gene>
    <name evidence="7" type="ORF">KIV56_12860</name>
</gene>
<evidence type="ECO:0000256" key="3">
    <source>
        <dbReference type="ARBA" id="ARBA00023082"/>
    </source>
</evidence>
<dbReference type="SUPFAM" id="SSF88946">
    <property type="entry name" value="Sigma2 domain of RNA polymerase sigma factors"/>
    <property type="match status" value="1"/>
</dbReference>
<sequence>MGIQHVGEIAVWASARDGNADAFAELFDLHRDRVFRHALRLVRSQHDAEDITAAAFLELWRRRDAVRVVEDSVIAWLLVTTNNVARNVSRSRSRHQALIDRLPRGMYQGEGAFDAVDAHIDAEHRETTMRGALAQLSIADQNVITLCVVEELGAAEAAAALGIPIGTVKSRLSRAKARLARLAGDARAAVSTTGGAL</sequence>
<accession>A0ABY7NEU4</accession>
<dbReference type="Gene3D" id="1.10.10.10">
    <property type="entry name" value="Winged helix-like DNA-binding domain superfamily/Winged helix DNA-binding domain"/>
    <property type="match status" value="1"/>
</dbReference>
<evidence type="ECO:0000256" key="1">
    <source>
        <dbReference type="ARBA" id="ARBA00010641"/>
    </source>
</evidence>
<keyword evidence="3" id="KW-0731">Sigma factor</keyword>
<dbReference type="Pfam" id="PF08281">
    <property type="entry name" value="Sigma70_r4_2"/>
    <property type="match status" value="1"/>
</dbReference>
<proteinExistence type="inferred from homology"/>
<dbReference type="InterPro" id="IPR039425">
    <property type="entry name" value="RNA_pol_sigma-70-like"/>
</dbReference>
<dbReference type="Proteomes" id="UP001212421">
    <property type="component" value="Chromosome"/>
</dbReference>
<evidence type="ECO:0000256" key="2">
    <source>
        <dbReference type="ARBA" id="ARBA00023015"/>
    </source>
</evidence>
<dbReference type="InterPro" id="IPR007627">
    <property type="entry name" value="RNA_pol_sigma70_r2"/>
</dbReference>
<feature type="domain" description="RNA polymerase sigma-70 region 2" evidence="5">
    <location>
        <begin position="26"/>
        <end position="94"/>
    </location>
</feature>
<dbReference type="Gene3D" id="1.10.1740.10">
    <property type="match status" value="1"/>
</dbReference>
<evidence type="ECO:0000313" key="8">
    <source>
        <dbReference type="Proteomes" id="UP001212421"/>
    </source>
</evidence>
<dbReference type="PANTHER" id="PTHR43133">
    <property type="entry name" value="RNA POLYMERASE ECF-TYPE SIGMA FACTO"/>
    <property type="match status" value="1"/>
</dbReference>
<evidence type="ECO:0000259" key="5">
    <source>
        <dbReference type="Pfam" id="PF04542"/>
    </source>
</evidence>